<dbReference type="AlphaFoldDB" id="A0A8H6I308"/>
<feature type="compositionally biased region" description="Basic and acidic residues" evidence="1">
    <location>
        <begin position="164"/>
        <end position="176"/>
    </location>
</feature>
<feature type="compositionally biased region" description="Polar residues" evidence="1">
    <location>
        <begin position="253"/>
        <end position="264"/>
    </location>
</feature>
<feature type="region of interest" description="Disordered" evidence="1">
    <location>
        <begin position="137"/>
        <end position="271"/>
    </location>
</feature>
<comment type="caution">
    <text evidence="2">The sequence shown here is derived from an EMBL/GenBank/DDBJ whole genome shotgun (WGS) entry which is preliminary data.</text>
</comment>
<proteinExistence type="predicted"/>
<gene>
    <name evidence="2" type="ORF">DFP72DRAFT_1045001</name>
</gene>
<feature type="region of interest" description="Disordered" evidence="1">
    <location>
        <begin position="28"/>
        <end position="77"/>
    </location>
</feature>
<evidence type="ECO:0000313" key="2">
    <source>
        <dbReference type="EMBL" id="KAF6756451.1"/>
    </source>
</evidence>
<reference evidence="2 3" key="1">
    <citation type="submission" date="2020-07" db="EMBL/GenBank/DDBJ databases">
        <title>Comparative genomics of pyrophilous fungi reveals a link between fire events and developmental genes.</title>
        <authorList>
            <consortium name="DOE Joint Genome Institute"/>
            <person name="Steindorff A.S."/>
            <person name="Carver A."/>
            <person name="Calhoun S."/>
            <person name="Stillman K."/>
            <person name="Liu H."/>
            <person name="Lipzen A."/>
            <person name="Pangilinan J."/>
            <person name="Labutti K."/>
            <person name="Bruns T.D."/>
            <person name="Grigoriev I.V."/>
        </authorList>
    </citation>
    <scope>NUCLEOTIDE SEQUENCE [LARGE SCALE GENOMIC DNA]</scope>
    <source>
        <strain evidence="2 3">CBS 144469</strain>
    </source>
</reference>
<dbReference type="Proteomes" id="UP000521943">
    <property type="component" value="Unassembled WGS sequence"/>
</dbReference>
<keyword evidence="3" id="KW-1185">Reference proteome</keyword>
<evidence type="ECO:0000256" key="1">
    <source>
        <dbReference type="SAM" id="MobiDB-lite"/>
    </source>
</evidence>
<sequence length="335" mass="37167">MYDSALLKIGQTTTLDDIVNPEIDFAAHGQPPTKRSSIGYATHLPPKQHSTAREHGARLSRHGTCKQNDQNPEDRMPSRFLGLRVQRYSIVAVAAAEDDQPQVDGYTSFKSPDVREIHSAAHPASLEIGWNSQIERSKLSRRRGERQRYSPLASAQTHPATSTKPRESRCRMREGRLSGAEGTKGFPDSTTHTTARRTNRRREPDTPAAQNANASRLRTSQGSRSNVPLPTADSTLSNQRSEKSTQMRRPHTGQLTSIHGSTSTAKRRPPRADRYLAERAIHETRNAPGLSSPKCRCEEGEMESGWTILSTAGHKHAPTLDLRLTSQIEDSEQMA</sequence>
<dbReference type="EMBL" id="JACGCI010000026">
    <property type="protein sequence ID" value="KAF6756451.1"/>
    <property type="molecule type" value="Genomic_DNA"/>
</dbReference>
<organism evidence="2 3">
    <name type="scientific">Ephemerocybe angulata</name>
    <dbReference type="NCBI Taxonomy" id="980116"/>
    <lineage>
        <taxon>Eukaryota</taxon>
        <taxon>Fungi</taxon>
        <taxon>Dikarya</taxon>
        <taxon>Basidiomycota</taxon>
        <taxon>Agaricomycotina</taxon>
        <taxon>Agaricomycetes</taxon>
        <taxon>Agaricomycetidae</taxon>
        <taxon>Agaricales</taxon>
        <taxon>Agaricineae</taxon>
        <taxon>Psathyrellaceae</taxon>
        <taxon>Ephemerocybe</taxon>
    </lineage>
</organism>
<evidence type="ECO:0000313" key="3">
    <source>
        <dbReference type="Proteomes" id="UP000521943"/>
    </source>
</evidence>
<feature type="compositionally biased region" description="Polar residues" evidence="1">
    <location>
        <begin position="208"/>
        <end position="239"/>
    </location>
</feature>
<accession>A0A8H6I308</accession>
<feature type="compositionally biased region" description="Polar residues" evidence="1">
    <location>
        <begin position="153"/>
        <end position="163"/>
    </location>
</feature>
<name>A0A8H6I308_9AGAR</name>
<protein>
    <submittedName>
        <fullName evidence="2">Uncharacterized protein</fullName>
    </submittedName>
</protein>